<feature type="transmembrane region" description="Helical" evidence="15">
    <location>
        <begin position="177"/>
        <end position="201"/>
    </location>
</feature>
<dbReference type="InterPro" id="IPR001757">
    <property type="entry name" value="P_typ_ATPase"/>
</dbReference>
<keyword evidence="14 15" id="KW-0472">Membrane</keyword>
<dbReference type="InterPro" id="IPR036163">
    <property type="entry name" value="HMA_dom_sf"/>
</dbReference>
<evidence type="ECO:0000256" key="15">
    <source>
        <dbReference type="RuleBase" id="RU362081"/>
    </source>
</evidence>
<dbReference type="PRINTS" id="PR00120">
    <property type="entry name" value="HATPASE"/>
</dbReference>
<evidence type="ECO:0000256" key="12">
    <source>
        <dbReference type="ARBA" id="ARBA00022989"/>
    </source>
</evidence>
<dbReference type="CDD" id="cd00371">
    <property type="entry name" value="HMA"/>
    <property type="match status" value="1"/>
</dbReference>
<keyword evidence="5" id="KW-0597">Phosphoprotein</keyword>
<dbReference type="Pfam" id="PF00702">
    <property type="entry name" value="Hydrolase"/>
    <property type="match status" value="1"/>
</dbReference>
<evidence type="ECO:0000256" key="5">
    <source>
        <dbReference type="ARBA" id="ARBA00022553"/>
    </source>
</evidence>
<dbReference type="SUPFAM" id="SSF56784">
    <property type="entry name" value="HAD-like"/>
    <property type="match status" value="1"/>
</dbReference>
<dbReference type="Pfam" id="PF00122">
    <property type="entry name" value="E1-E2_ATPase"/>
    <property type="match status" value="1"/>
</dbReference>
<keyword evidence="8 15" id="KW-0547">Nucleotide-binding</keyword>
<dbReference type="PRINTS" id="PR00119">
    <property type="entry name" value="CATATPASE"/>
</dbReference>
<sequence>MSASQASGCFHCGLPITQPTTVRAQVGGGERLFCCQGCAAVCRAIYDAGLEGFYQRTPDGDIFGPPPELPRQLEFYDLDEVQQEFGDISSDEREMQLAVEGIHCAACVWLIENGLAAMPGVSEARVNLTGRRLRLRWDNSRLRLSRILRRLGELGYAAVPFDPGAAELGLQRRNRALLYRLAFAGFAAMNLMWISIALYAGADQGEFRSLFHWVGWLLATPTLLYAGGPFFVGAWRGLRHWHLDMDLPIAIGAAITYCYSLVVTLSGRGDVYWDTLVNFLFVILLGRYLEAMSRRQAVSATQRLLDLQPRAATVLRDGEEALVPIRALRPGDLLLIRPGERVPADGLVEQGTSALDESLLTGEAEPLARGPGQPVVAGSLNGAGALRVRVTAVLRQTQLGRILQLVEEAQASKAPIQSLADQVVPWFVGATLALALLTSLIWWQADPATAVLAATSVLIITCPCAFGLATPMAMAVATGSAARHGILIKQGGALERLSNVTQVVFDKTGTLTLGRPSLVALIDARGLWRANEPGTRLDATRQHWLARVAALEQLSEHPLARALTAFAREHGLADMTLEVTDVRLEPGRGIVGRVDGQTLALGSAAWLESLGMALDKRLASPTDWPGVTLLHLGLDGREVARLLLRDDLREDARTAVDALIAAGLQVSLLSGDRQATASEMAKRLGGITAIAEVLPEGKAAEISRLRASGQRVAMVGDGVNDAPALVSADVGIALGSGTDVSMASADIVLTGNELARVPQALALAQRTLVTIRQNIGLSIAYNLVMVPLAMAALITPLVAAIAMPLSSLAVVGNSARIGGLLKKAR</sequence>
<dbReference type="NCBIfam" id="TIGR01525">
    <property type="entry name" value="ATPase-IB_hvy"/>
    <property type="match status" value="1"/>
</dbReference>
<evidence type="ECO:0000256" key="13">
    <source>
        <dbReference type="ARBA" id="ARBA00023065"/>
    </source>
</evidence>
<keyword evidence="11" id="KW-1278">Translocase</keyword>
<dbReference type="InterPro" id="IPR023214">
    <property type="entry name" value="HAD_sf"/>
</dbReference>
<dbReference type="GO" id="GO:0016787">
    <property type="term" value="F:hydrolase activity"/>
    <property type="evidence" value="ECO:0007669"/>
    <property type="project" value="UniProtKB-KW"/>
</dbReference>
<keyword evidence="3" id="KW-0813">Transport</keyword>
<dbReference type="InterPro" id="IPR023298">
    <property type="entry name" value="ATPase_P-typ_TM_dom_sf"/>
</dbReference>
<evidence type="ECO:0000313" key="18">
    <source>
        <dbReference type="Proteomes" id="UP001432180"/>
    </source>
</evidence>
<dbReference type="RefSeq" id="WP_328986855.1">
    <property type="nucleotide sequence ID" value="NZ_CP121472.1"/>
</dbReference>
<keyword evidence="4 15" id="KW-1003">Cell membrane</keyword>
<dbReference type="SFLD" id="SFLDG00002">
    <property type="entry name" value="C1.7:_P-type_atpase_like"/>
    <property type="match status" value="1"/>
</dbReference>
<keyword evidence="18" id="KW-1185">Reference proteome</keyword>
<feature type="domain" description="HMA" evidence="16">
    <location>
        <begin position="93"/>
        <end position="159"/>
    </location>
</feature>
<keyword evidence="13" id="KW-0406">Ion transport</keyword>
<feature type="transmembrane region" description="Helical" evidence="15">
    <location>
        <begin position="449"/>
        <end position="469"/>
    </location>
</feature>
<evidence type="ECO:0000259" key="16">
    <source>
        <dbReference type="PROSITE" id="PS50846"/>
    </source>
</evidence>
<dbReference type="PANTHER" id="PTHR43520">
    <property type="entry name" value="ATP7, ISOFORM B"/>
    <property type="match status" value="1"/>
</dbReference>
<feature type="transmembrane region" description="Helical" evidence="15">
    <location>
        <begin position="779"/>
        <end position="803"/>
    </location>
</feature>
<dbReference type="NCBIfam" id="TIGR01494">
    <property type="entry name" value="ATPase_P-type"/>
    <property type="match status" value="2"/>
</dbReference>
<feature type="transmembrane region" description="Helical" evidence="15">
    <location>
        <begin position="247"/>
        <end position="265"/>
    </location>
</feature>
<dbReference type="SFLD" id="SFLDS00003">
    <property type="entry name" value="Haloacid_Dehalogenase"/>
    <property type="match status" value="1"/>
</dbReference>
<dbReference type="Proteomes" id="UP001432180">
    <property type="component" value="Chromosome"/>
</dbReference>
<dbReference type="NCBIfam" id="TIGR01511">
    <property type="entry name" value="ATPase-IB1_Cu"/>
    <property type="match status" value="1"/>
</dbReference>
<keyword evidence="7 15" id="KW-0479">Metal-binding</keyword>
<reference evidence="17 18" key="1">
    <citation type="journal article" date="2023" name="Microorganisms">
        <title>Thiorhodovibrio frisius and Trv. litoralis spp. nov., Two Novel Members from a Clade of Fastidious Purple Sulfur Bacteria That Exhibit Unique Red-Shifted Light-Harvesting Capabilities.</title>
        <authorList>
            <person name="Methner A."/>
            <person name="Kuzyk S.B."/>
            <person name="Petersen J."/>
            <person name="Bauer S."/>
            <person name="Brinkmann H."/>
            <person name="Sichau K."/>
            <person name="Wanner G."/>
            <person name="Wolf J."/>
            <person name="Neumann-Schaal M."/>
            <person name="Henke P."/>
            <person name="Tank M."/>
            <person name="Sproer C."/>
            <person name="Bunk B."/>
            <person name="Overmann J."/>
        </authorList>
    </citation>
    <scope>NUCLEOTIDE SEQUENCE [LARGE SCALE GENOMIC DNA]</scope>
    <source>
        <strain evidence="17 18">DSM 6702</strain>
    </source>
</reference>
<evidence type="ECO:0000256" key="9">
    <source>
        <dbReference type="ARBA" id="ARBA00022840"/>
    </source>
</evidence>
<dbReference type="Gene3D" id="2.70.150.10">
    <property type="entry name" value="Calcium-transporting ATPase, cytoplasmic transduction domain A"/>
    <property type="match status" value="1"/>
</dbReference>
<evidence type="ECO:0000256" key="1">
    <source>
        <dbReference type="ARBA" id="ARBA00004651"/>
    </source>
</evidence>
<dbReference type="EC" id="3.6.3.-" evidence="17"/>
<dbReference type="PANTHER" id="PTHR43520:SF5">
    <property type="entry name" value="CATION-TRANSPORTING P-TYPE ATPASE-RELATED"/>
    <property type="match status" value="1"/>
</dbReference>
<name>A0ABZ0S5K3_9GAMM</name>
<organism evidence="17 18">
    <name type="scientific">Thiorhodovibrio winogradskyi</name>
    <dbReference type="NCBI Taxonomy" id="77007"/>
    <lineage>
        <taxon>Bacteria</taxon>
        <taxon>Pseudomonadati</taxon>
        <taxon>Pseudomonadota</taxon>
        <taxon>Gammaproteobacteria</taxon>
        <taxon>Chromatiales</taxon>
        <taxon>Chromatiaceae</taxon>
        <taxon>Thiorhodovibrio</taxon>
    </lineage>
</organism>
<feature type="transmembrane region" description="Helical" evidence="15">
    <location>
        <begin position="271"/>
        <end position="289"/>
    </location>
</feature>
<dbReference type="SUPFAM" id="SSF81653">
    <property type="entry name" value="Calcium ATPase, transduction domain A"/>
    <property type="match status" value="1"/>
</dbReference>
<protein>
    <submittedName>
        <fullName evidence="17">Copper-exporting P-type ATPase A</fullName>
        <ecNumber evidence="17">3.6.3.-</ecNumber>
    </submittedName>
</protein>
<dbReference type="InterPro" id="IPR027256">
    <property type="entry name" value="P-typ_ATPase_IB"/>
</dbReference>
<keyword evidence="17" id="KW-0378">Hydrolase</keyword>
<dbReference type="Pfam" id="PF12156">
    <property type="entry name" value="ATPase-cat_bd"/>
    <property type="match status" value="1"/>
</dbReference>
<dbReference type="PROSITE" id="PS50846">
    <property type="entry name" value="HMA_2"/>
    <property type="match status" value="1"/>
</dbReference>
<dbReference type="Gene3D" id="3.30.70.100">
    <property type="match status" value="1"/>
</dbReference>
<accession>A0ABZ0S5K3</accession>
<evidence type="ECO:0000256" key="10">
    <source>
        <dbReference type="ARBA" id="ARBA00022842"/>
    </source>
</evidence>
<dbReference type="PROSITE" id="PS00154">
    <property type="entry name" value="ATPASE_E1_E2"/>
    <property type="match status" value="1"/>
</dbReference>
<feature type="transmembrane region" description="Helical" evidence="15">
    <location>
        <begin position="423"/>
        <end position="443"/>
    </location>
</feature>
<evidence type="ECO:0000256" key="7">
    <source>
        <dbReference type="ARBA" id="ARBA00022723"/>
    </source>
</evidence>
<evidence type="ECO:0000256" key="8">
    <source>
        <dbReference type="ARBA" id="ARBA00022741"/>
    </source>
</evidence>
<keyword evidence="9 15" id="KW-0067">ATP-binding</keyword>
<proteinExistence type="inferred from homology"/>
<dbReference type="InterPro" id="IPR017969">
    <property type="entry name" value="Heavy-metal-associated_CS"/>
</dbReference>
<evidence type="ECO:0000256" key="3">
    <source>
        <dbReference type="ARBA" id="ARBA00022448"/>
    </source>
</evidence>
<dbReference type="EMBL" id="CP121472">
    <property type="protein sequence ID" value="WPL16311.1"/>
    <property type="molecule type" value="Genomic_DNA"/>
</dbReference>
<dbReference type="PROSITE" id="PS01047">
    <property type="entry name" value="HMA_1"/>
    <property type="match status" value="1"/>
</dbReference>
<feature type="transmembrane region" description="Helical" evidence="15">
    <location>
        <begin position="213"/>
        <end position="235"/>
    </location>
</feature>
<evidence type="ECO:0000256" key="6">
    <source>
        <dbReference type="ARBA" id="ARBA00022692"/>
    </source>
</evidence>
<dbReference type="Gene3D" id="3.40.50.1000">
    <property type="entry name" value="HAD superfamily/HAD-like"/>
    <property type="match status" value="1"/>
</dbReference>
<comment type="similarity">
    <text evidence="2 15">Belongs to the cation transport ATPase (P-type) (TC 3.A.3) family. Type IB subfamily.</text>
</comment>
<keyword evidence="12 15" id="KW-1133">Transmembrane helix</keyword>
<dbReference type="InterPro" id="IPR036412">
    <property type="entry name" value="HAD-like_sf"/>
</dbReference>
<dbReference type="SFLD" id="SFLDF00027">
    <property type="entry name" value="p-type_atpase"/>
    <property type="match status" value="1"/>
</dbReference>
<dbReference type="InterPro" id="IPR008250">
    <property type="entry name" value="ATPase_P-typ_transduc_dom_A_sf"/>
</dbReference>
<keyword evidence="10" id="KW-0460">Magnesium</keyword>
<comment type="subcellular location">
    <subcellularLocation>
        <location evidence="1">Cell membrane</location>
        <topology evidence="1">Multi-pass membrane protein</topology>
    </subcellularLocation>
</comment>
<evidence type="ECO:0000313" key="17">
    <source>
        <dbReference type="EMBL" id="WPL16311.1"/>
    </source>
</evidence>
<evidence type="ECO:0000256" key="14">
    <source>
        <dbReference type="ARBA" id="ARBA00023136"/>
    </source>
</evidence>
<evidence type="ECO:0000256" key="4">
    <source>
        <dbReference type="ARBA" id="ARBA00022475"/>
    </source>
</evidence>
<dbReference type="SUPFAM" id="SSF81665">
    <property type="entry name" value="Calcium ATPase, transmembrane domain M"/>
    <property type="match status" value="1"/>
</dbReference>
<dbReference type="SUPFAM" id="SSF55008">
    <property type="entry name" value="HMA, heavy metal-associated domain"/>
    <property type="match status" value="1"/>
</dbReference>
<dbReference type="PROSITE" id="PS01229">
    <property type="entry name" value="COF_2"/>
    <property type="match status" value="1"/>
</dbReference>
<keyword evidence="6 15" id="KW-0812">Transmembrane</keyword>
<dbReference type="InterPro" id="IPR018303">
    <property type="entry name" value="ATPase_P-typ_P_site"/>
</dbReference>
<dbReference type="Gene3D" id="3.40.1110.10">
    <property type="entry name" value="Calcium-transporting ATPase, cytoplasmic domain N"/>
    <property type="match status" value="1"/>
</dbReference>
<dbReference type="InterPro" id="IPR059000">
    <property type="entry name" value="ATPase_P-type_domA"/>
</dbReference>
<evidence type="ECO:0000256" key="2">
    <source>
        <dbReference type="ARBA" id="ARBA00006024"/>
    </source>
</evidence>
<evidence type="ECO:0000256" key="11">
    <source>
        <dbReference type="ARBA" id="ARBA00022967"/>
    </source>
</evidence>
<dbReference type="InterPro" id="IPR006121">
    <property type="entry name" value="HMA_dom"/>
</dbReference>
<dbReference type="InterPro" id="IPR021993">
    <property type="entry name" value="ATPase-cat-bd"/>
</dbReference>
<gene>
    <name evidence="17" type="primary">copA_1</name>
    <name evidence="17" type="ORF">Thiowin_01264</name>
</gene>
<dbReference type="InterPro" id="IPR044492">
    <property type="entry name" value="P_typ_ATPase_HD_dom"/>
</dbReference>
<dbReference type="InterPro" id="IPR023299">
    <property type="entry name" value="ATPase_P-typ_cyto_dom_N"/>
</dbReference>
<dbReference type="Pfam" id="PF00403">
    <property type="entry name" value="HMA"/>
    <property type="match status" value="1"/>
</dbReference>